<dbReference type="OrthoDB" id="276004at2"/>
<dbReference type="InterPro" id="IPR012312">
    <property type="entry name" value="Hemerythrin-like"/>
</dbReference>
<dbReference type="EMBL" id="CP036274">
    <property type="protein sequence ID" value="QDU30432.1"/>
    <property type="molecule type" value="Genomic_DNA"/>
</dbReference>
<dbReference type="Proteomes" id="UP000315017">
    <property type="component" value="Chromosome"/>
</dbReference>
<protein>
    <recommendedName>
        <fullName evidence="1">Hemerythrin-like domain-containing protein</fullName>
    </recommendedName>
</protein>
<evidence type="ECO:0000313" key="2">
    <source>
        <dbReference type="EMBL" id="QDU30432.1"/>
    </source>
</evidence>
<dbReference type="Pfam" id="PF01814">
    <property type="entry name" value="Hemerythrin"/>
    <property type="match status" value="1"/>
</dbReference>
<evidence type="ECO:0000313" key="3">
    <source>
        <dbReference type="Proteomes" id="UP000315017"/>
    </source>
</evidence>
<reference evidence="2 3" key="1">
    <citation type="submission" date="2019-02" db="EMBL/GenBank/DDBJ databases">
        <title>Deep-cultivation of Planctomycetes and their phenomic and genomic characterization uncovers novel biology.</title>
        <authorList>
            <person name="Wiegand S."/>
            <person name="Jogler M."/>
            <person name="Boedeker C."/>
            <person name="Pinto D."/>
            <person name="Vollmers J."/>
            <person name="Rivas-Marin E."/>
            <person name="Kohn T."/>
            <person name="Peeters S.H."/>
            <person name="Heuer A."/>
            <person name="Rast P."/>
            <person name="Oberbeckmann S."/>
            <person name="Bunk B."/>
            <person name="Jeske O."/>
            <person name="Meyerdierks A."/>
            <person name="Storesund J.E."/>
            <person name="Kallscheuer N."/>
            <person name="Luecker S."/>
            <person name="Lage O.M."/>
            <person name="Pohl T."/>
            <person name="Merkel B.J."/>
            <person name="Hornburger P."/>
            <person name="Mueller R.-W."/>
            <person name="Bruemmer F."/>
            <person name="Labrenz M."/>
            <person name="Spormann A.M."/>
            <person name="Op den Camp H."/>
            <person name="Overmann J."/>
            <person name="Amann R."/>
            <person name="Jetten M.S.M."/>
            <person name="Mascher T."/>
            <person name="Medema M.H."/>
            <person name="Devos D.P."/>
            <person name="Kaster A.-K."/>
            <person name="Ovreas L."/>
            <person name="Rohde M."/>
            <person name="Galperin M.Y."/>
            <person name="Jogler C."/>
        </authorList>
    </citation>
    <scope>NUCLEOTIDE SEQUENCE [LARGE SCALE GENOMIC DNA]</scope>
    <source>
        <strain evidence="2 3">ETA_A8</strain>
    </source>
</reference>
<feature type="domain" description="Hemerythrin-like" evidence="1">
    <location>
        <begin position="18"/>
        <end position="150"/>
    </location>
</feature>
<organism evidence="2 3">
    <name type="scientific">Anatilimnocola aggregata</name>
    <dbReference type="NCBI Taxonomy" id="2528021"/>
    <lineage>
        <taxon>Bacteria</taxon>
        <taxon>Pseudomonadati</taxon>
        <taxon>Planctomycetota</taxon>
        <taxon>Planctomycetia</taxon>
        <taxon>Pirellulales</taxon>
        <taxon>Pirellulaceae</taxon>
        <taxon>Anatilimnocola</taxon>
    </lineage>
</organism>
<name>A0A517YJP5_9BACT</name>
<dbReference type="AlphaFoldDB" id="A0A517YJP5"/>
<dbReference type="RefSeq" id="WP_145095873.1">
    <property type="nucleotide sequence ID" value="NZ_CP036274.1"/>
</dbReference>
<proteinExistence type="predicted"/>
<keyword evidence="3" id="KW-1185">Reference proteome</keyword>
<evidence type="ECO:0000259" key="1">
    <source>
        <dbReference type="Pfam" id="PF01814"/>
    </source>
</evidence>
<dbReference type="Gene3D" id="1.20.120.520">
    <property type="entry name" value="nmb1532 protein domain like"/>
    <property type="match status" value="1"/>
</dbReference>
<sequence length="159" mass="18532">MSSVLLTRTVTVNAAFLQEIKEVNKELWQRLQDMRHRCQRPIAPASCRHFVQLLSQLRDQLALHFALEEAYGYFEDPVDVAPRLSYAADQLRSEHRQLYMRLTGIVERSESLLHSEQLTTLALWLGREYLHFDAALRDHESRENDLIFEAYDTDLGTGD</sequence>
<gene>
    <name evidence="2" type="ORF">ETAA8_55720</name>
</gene>
<accession>A0A517YJP5</accession>
<dbReference type="KEGG" id="aagg:ETAA8_55720"/>